<sequence>MPRRSSGAHPAPPSAPVQGGGSIVGRIGGSASSNFPHSRLQLLVALPPRTAPAPPFCSSSPFTPFAPPSRVSFRFPHADTMPRRSFGGRSAPRAAPRAAPVRNPPQPAHQAPPPAPVQGGGSILGGIGSTIDQGVASAKGSAMAHRAADAAMGPRTTRHETVVTEASAAAATLMGNAVGSDARGLPSKVFQNCGNNFGSHIGQCKFHLG</sequence>
<feature type="compositionally biased region" description="Gly residues" evidence="1">
    <location>
        <begin position="118"/>
        <end position="128"/>
    </location>
</feature>
<evidence type="ECO:0000256" key="1">
    <source>
        <dbReference type="SAM" id="MobiDB-lite"/>
    </source>
</evidence>
<reference evidence="2" key="1">
    <citation type="submission" date="2020-07" db="EMBL/GenBank/DDBJ databases">
        <authorList>
            <person name="Lin J."/>
        </authorList>
    </citation>
    <scope>NUCLEOTIDE SEQUENCE</scope>
</reference>
<dbReference type="PANTHER" id="PTHR13523">
    <property type="entry name" value="COILED-COIL-HELIX-COILED-COIL-HELIX DOMAIN CONTAINING 2/NUR77"/>
    <property type="match status" value="1"/>
</dbReference>
<dbReference type="EMBL" id="LR862147">
    <property type="protein sequence ID" value="CAD1827907.1"/>
    <property type="molecule type" value="Genomic_DNA"/>
</dbReference>
<feature type="region of interest" description="Disordered" evidence="1">
    <location>
        <begin position="1"/>
        <end position="35"/>
    </location>
</feature>
<accession>A0A6V7PAM9</accession>
<feature type="region of interest" description="Disordered" evidence="1">
    <location>
        <begin position="75"/>
        <end position="128"/>
    </location>
</feature>
<protein>
    <submittedName>
        <fullName evidence="2">Uncharacterized protein</fullName>
    </submittedName>
</protein>
<evidence type="ECO:0000313" key="2">
    <source>
        <dbReference type="EMBL" id="CAD1827907.1"/>
    </source>
</evidence>
<gene>
    <name evidence="2" type="ORF">CB5_LOCUS11118</name>
</gene>
<dbReference type="GO" id="GO:0005634">
    <property type="term" value="C:nucleus"/>
    <property type="evidence" value="ECO:0007669"/>
    <property type="project" value="TreeGrafter"/>
</dbReference>
<dbReference type="GO" id="GO:0007005">
    <property type="term" value="P:mitochondrion organization"/>
    <property type="evidence" value="ECO:0007669"/>
    <property type="project" value="InterPro"/>
</dbReference>
<name>A0A6V7PAM9_ANACO</name>
<dbReference type="GO" id="GO:0005739">
    <property type="term" value="C:mitochondrion"/>
    <property type="evidence" value="ECO:0007669"/>
    <property type="project" value="TreeGrafter"/>
</dbReference>
<feature type="compositionally biased region" description="Pro residues" evidence="1">
    <location>
        <begin position="102"/>
        <end position="116"/>
    </location>
</feature>
<dbReference type="AlphaFoldDB" id="A0A6V7PAM9"/>
<dbReference type="PANTHER" id="PTHR13523:SF2">
    <property type="entry name" value="COILED-COIL-HELIX-COILED-COIL-HELIX DOMAIN CONTAINING 2, ISOFORM A-RELATED"/>
    <property type="match status" value="1"/>
</dbReference>
<organism evidence="2">
    <name type="scientific">Ananas comosus var. bracteatus</name>
    <name type="common">red pineapple</name>
    <dbReference type="NCBI Taxonomy" id="296719"/>
    <lineage>
        <taxon>Eukaryota</taxon>
        <taxon>Viridiplantae</taxon>
        <taxon>Streptophyta</taxon>
        <taxon>Embryophyta</taxon>
        <taxon>Tracheophyta</taxon>
        <taxon>Spermatophyta</taxon>
        <taxon>Magnoliopsida</taxon>
        <taxon>Liliopsida</taxon>
        <taxon>Poales</taxon>
        <taxon>Bromeliaceae</taxon>
        <taxon>Bromelioideae</taxon>
        <taxon>Ananas</taxon>
    </lineage>
</organism>
<feature type="compositionally biased region" description="Gly residues" evidence="1">
    <location>
        <begin position="18"/>
        <end position="28"/>
    </location>
</feature>
<feature type="compositionally biased region" description="Low complexity" evidence="1">
    <location>
        <begin position="89"/>
        <end position="101"/>
    </location>
</feature>
<dbReference type="InterPro" id="IPR055304">
    <property type="entry name" value="CHCHD2/10-like"/>
</dbReference>
<proteinExistence type="predicted"/>